<dbReference type="PANTHER" id="PTHR34297">
    <property type="entry name" value="HYPOTHETICAL CYTOSOLIC PROTEIN-RELATED"/>
    <property type="match status" value="1"/>
</dbReference>
<dbReference type="OrthoDB" id="2886526at2"/>
<proteinExistence type="inferred from homology"/>
<comment type="similarity">
    <text evidence="1">Belongs to the asp23 family.</text>
</comment>
<organism evidence="2 3">
    <name type="scientific">Sutcliffiella horikoshii</name>
    <dbReference type="NCBI Taxonomy" id="79883"/>
    <lineage>
        <taxon>Bacteria</taxon>
        <taxon>Bacillati</taxon>
        <taxon>Bacillota</taxon>
        <taxon>Bacilli</taxon>
        <taxon>Bacillales</taxon>
        <taxon>Bacillaceae</taxon>
        <taxon>Sutcliffiella</taxon>
    </lineage>
</organism>
<dbReference type="Pfam" id="PF03780">
    <property type="entry name" value="Asp23"/>
    <property type="match status" value="1"/>
</dbReference>
<dbReference type="AlphaFoldDB" id="A0A5D4TAR8"/>
<dbReference type="PANTHER" id="PTHR34297:SF1">
    <property type="entry name" value="ASP23_GLS24 FAMILY ENVELOPE STRESS RESPONSE PROTEIN"/>
    <property type="match status" value="1"/>
</dbReference>
<dbReference type="EMBL" id="VTET01000003">
    <property type="protein sequence ID" value="TYS72717.1"/>
    <property type="molecule type" value="Genomic_DNA"/>
</dbReference>
<reference evidence="2 3" key="1">
    <citation type="submission" date="2019-08" db="EMBL/GenBank/DDBJ databases">
        <title>Bacillus genomes from the desert of Cuatro Cienegas, Coahuila.</title>
        <authorList>
            <person name="Olmedo-Alvarez G."/>
        </authorList>
    </citation>
    <scope>NUCLEOTIDE SEQUENCE [LARGE SCALE GENOMIC DNA]</scope>
    <source>
        <strain evidence="2 3">CH98b_3T</strain>
    </source>
</reference>
<name>A0A5D4TAR8_9BACI</name>
<dbReference type="InterPro" id="IPR005531">
    <property type="entry name" value="Asp23"/>
</dbReference>
<evidence type="ECO:0000256" key="1">
    <source>
        <dbReference type="ARBA" id="ARBA00005721"/>
    </source>
</evidence>
<accession>A0A5D4TAR8</accession>
<evidence type="ECO:0000313" key="3">
    <source>
        <dbReference type="Proteomes" id="UP000324517"/>
    </source>
</evidence>
<sequence>MMLVLKKGQEEMSNMLLQTVIAICISDIDDFKLLPPRSVGRLYSILNRDEINRALIHYNDENNLSIDLFVAIVYNKCIPQKCKELQQLIKNEIEIITGQTVSAVHIHVDAIWVK</sequence>
<gene>
    <name evidence="2" type="ORF">FZC75_06465</name>
</gene>
<dbReference type="Proteomes" id="UP000324517">
    <property type="component" value="Unassembled WGS sequence"/>
</dbReference>
<protein>
    <submittedName>
        <fullName evidence="2">Asp23/Gls24 family envelope stress response protein</fullName>
    </submittedName>
</protein>
<evidence type="ECO:0000313" key="2">
    <source>
        <dbReference type="EMBL" id="TYS72717.1"/>
    </source>
</evidence>
<comment type="caution">
    <text evidence="2">The sequence shown here is derived from an EMBL/GenBank/DDBJ whole genome shotgun (WGS) entry which is preliminary data.</text>
</comment>
<dbReference type="RefSeq" id="WP_148978792.1">
    <property type="nucleotide sequence ID" value="NZ_JBNILM010000002.1"/>
</dbReference>